<feature type="compositionally biased region" description="Basic and acidic residues" evidence="1">
    <location>
        <begin position="197"/>
        <end position="215"/>
    </location>
</feature>
<keyword evidence="3" id="KW-1185">Reference proteome</keyword>
<organism evidence="2 3">
    <name type="scientific">Corynebacterium pyruviciproducens ATCC BAA-1742</name>
    <dbReference type="NCBI Taxonomy" id="1125779"/>
    <lineage>
        <taxon>Bacteria</taxon>
        <taxon>Bacillati</taxon>
        <taxon>Actinomycetota</taxon>
        <taxon>Actinomycetes</taxon>
        <taxon>Mycobacteriales</taxon>
        <taxon>Corynebacteriaceae</taxon>
        <taxon>Corynebacterium</taxon>
    </lineage>
</organism>
<evidence type="ECO:0000256" key="1">
    <source>
        <dbReference type="SAM" id="MobiDB-lite"/>
    </source>
</evidence>
<comment type="caution">
    <text evidence="2">The sequence shown here is derived from an EMBL/GenBank/DDBJ whole genome shotgun (WGS) entry which is preliminary data.</text>
</comment>
<feature type="compositionally biased region" description="Gly residues" evidence="1">
    <location>
        <begin position="154"/>
        <end position="163"/>
    </location>
</feature>
<reference evidence="2 3" key="1">
    <citation type="submission" date="2013-05" db="EMBL/GenBank/DDBJ databases">
        <title>The Genome Sequence of Corynebacterium pyruviciproducens 1773O (ATCC BAA-1742).</title>
        <authorList>
            <consortium name="The Broad Institute Genomics Platform"/>
            <person name="Earl A."/>
            <person name="Ward D."/>
            <person name="Feldgarden M."/>
            <person name="Gevers D."/>
            <person name="Tong J."/>
            <person name="Walker B."/>
            <person name="Young S."/>
            <person name="Zeng Q."/>
            <person name="Gargeya S."/>
            <person name="Fitzgerald M."/>
            <person name="Haas B."/>
            <person name="Abouelleil A."/>
            <person name="Allen A.W."/>
            <person name="Alvarado L."/>
            <person name="Arachchi H.M."/>
            <person name="Berlin A.M."/>
            <person name="Chapman S.B."/>
            <person name="Gainer-Dewar J."/>
            <person name="Goldberg J."/>
            <person name="Griggs A."/>
            <person name="Gujja S."/>
            <person name="Hansen M."/>
            <person name="Howarth C."/>
            <person name="Imamovic A."/>
            <person name="Ireland A."/>
            <person name="Larimer J."/>
            <person name="McCowan C."/>
            <person name="Murphy C."/>
            <person name="Pearson M."/>
            <person name="Poon T.W."/>
            <person name="Priest M."/>
            <person name="Roberts A."/>
            <person name="Saif S."/>
            <person name="Shea T."/>
            <person name="Sisk P."/>
            <person name="Sykes S."/>
            <person name="Wortman J."/>
            <person name="Nusbaum C."/>
            <person name="Birren B."/>
        </authorList>
    </citation>
    <scope>NUCLEOTIDE SEQUENCE [LARGE SCALE GENOMIC DNA]</scope>
    <source>
        <strain evidence="2 3">ATCC BAA-1742</strain>
    </source>
</reference>
<dbReference type="EMBL" id="ATBY01000002">
    <property type="protein sequence ID" value="EPD70850.1"/>
    <property type="molecule type" value="Genomic_DNA"/>
</dbReference>
<gene>
    <name evidence="2" type="ORF">HMPREF1219_00145</name>
</gene>
<dbReference type="HOGENOM" id="CLU_908252_0_0_11"/>
<name>S2Z932_9CORY</name>
<feature type="region of interest" description="Disordered" evidence="1">
    <location>
        <begin position="131"/>
        <end position="215"/>
    </location>
</feature>
<sequence>MARIRTIKPEFWSSPSVTAMSPWARLLFIAMWNWADDTGRGTFIPRELLGFTFPNDEEITVAEFRRLCAEVRRECAVLFYESAGRYFYSIPSWKKHQSKHAKHSGSKLPDPEGCNEIDPETMQVIGTIGESRRNSADSARNSADSAREVVLGTGEQGNRGTGEGNRPSHVYPQPVDNSEQGSTPSSETSGATGADAPRPDWVRGTPDDPRCPQHEHLQRWDVPPCRDCAKARQWYLDQEEAIVEATKARTAQRRAAIDNCPHCDQNGLRETPEGTLTRCNHKENQQ</sequence>
<dbReference type="Proteomes" id="UP000014408">
    <property type="component" value="Unassembled WGS sequence"/>
</dbReference>
<evidence type="ECO:0000313" key="3">
    <source>
        <dbReference type="Proteomes" id="UP000014408"/>
    </source>
</evidence>
<proteinExistence type="predicted"/>
<protein>
    <submittedName>
        <fullName evidence="2">Uncharacterized protein</fullName>
    </submittedName>
</protein>
<dbReference type="AlphaFoldDB" id="S2Z932"/>
<dbReference type="eggNOG" id="ENOG5033070">
    <property type="taxonomic scope" value="Bacteria"/>
</dbReference>
<accession>S2Z932</accession>
<dbReference type="STRING" id="1125779.HMPREF1219_00145"/>
<feature type="region of interest" description="Disordered" evidence="1">
    <location>
        <begin position="264"/>
        <end position="286"/>
    </location>
</feature>
<evidence type="ECO:0000313" key="2">
    <source>
        <dbReference type="EMBL" id="EPD70850.1"/>
    </source>
</evidence>
<feature type="compositionally biased region" description="Polar residues" evidence="1">
    <location>
        <begin position="175"/>
        <end position="191"/>
    </location>
</feature>
<dbReference type="PATRIC" id="fig|1125779.3.peg.136"/>